<dbReference type="PANTHER" id="PTHR46161:SF1">
    <property type="entry name" value="NUCLEOSIDE DIPHOSPHATE KINASE HOMOLOG 5"/>
    <property type="match status" value="1"/>
</dbReference>
<accession>A0A8C6JUI0</accession>
<dbReference type="InterPro" id="IPR001564">
    <property type="entry name" value="Nucleoside_diP_kinase"/>
</dbReference>
<dbReference type="Proteomes" id="UP000694405">
    <property type="component" value="Chromosome 1"/>
</dbReference>
<dbReference type="GO" id="GO:0006228">
    <property type="term" value="P:UTP biosynthetic process"/>
    <property type="evidence" value="ECO:0007669"/>
    <property type="project" value="InterPro"/>
</dbReference>
<dbReference type="PRINTS" id="PR01243">
    <property type="entry name" value="NUCDPKINASE"/>
</dbReference>
<comment type="caution">
    <text evidence="2">Lacks conserved residue(s) required for the propagation of feature annotation.</text>
</comment>
<dbReference type="PROSITE" id="PS51374">
    <property type="entry name" value="NDPK_LIKE"/>
    <property type="match status" value="1"/>
</dbReference>
<protein>
    <submittedName>
        <fullName evidence="4">Uncharacterized protein</fullName>
    </submittedName>
</protein>
<dbReference type="SUPFAM" id="SSF54919">
    <property type="entry name" value="Nucleoside diphosphate kinase, NDK"/>
    <property type="match status" value="2"/>
</dbReference>
<dbReference type="SMART" id="SM00562">
    <property type="entry name" value="NDK"/>
    <property type="match status" value="1"/>
</dbReference>
<evidence type="ECO:0000256" key="3">
    <source>
        <dbReference type="RuleBase" id="RU004011"/>
    </source>
</evidence>
<dbReference type="GO" id="GO:0005929">
    <property type="term" value="C:cilium"/>
    <property type="evidence" value="ECO:0007669"/>
    <property type="project" value="TreeGrafter"/>
</dbReference>
<evidence type="ECO:0000313" key="5">
    <source>
        <dbReference type="Proteomes" id="UP000694405"/>
    </source>
</evidence>
<dbReference type="Pfam" id="PF00334">
    <property type="entry name" value="NDK"/>
    <property type="match status" value="1"/>
</dbReference>
<reference evidence="4" key="3">
    <citation type="submission" date="2025-09" db="UniProtKB">
        <authorList>
            <consortium name="Ensembl"/>
        </authorList>
    </citation>
    <scope>IDENTIFICATION</scope>
</reference>
<dbReference type="GO" id="GO:0003341">
    <property type="term" value="P:cilium movement"/>
    <property type="evidence" value="ECO:0007669"/>
    <property type="project" value="TreeGrafter"/>
</dbReference>
<evidence type="ECO:0000256" key="1">
    <source>
        <dbReference type="ARBA" id="ARBA00008142"/>
    </source>
</evidence>
<comment type="similarity">
    <text evidence="1 2 3">Belongs to the NDK family.</text>
</comment>
<gene>
    <name evidence="4" type="primary">LOC101868977</name>
</gene>
<proteinExistence type="inferred from homology"/>
<dbReference type="GO" id="GO:0006183">
    <property type="term" value="P:GTP biosynthetic process"/>
    <property type="evidence" value="ECO:0007669"/>
    <property type="project" value="InterPro"/>
</dbReference>
<dbReference type="AlphaFoldDB" id="A0A8C6JUI0"/>
<accession>A0A8V5FR11</accession>
<organism evidence="4 5">
    <name type="scientific">Melopsittacus undulatus</name>
    <name type="common">Budgerigar</name>
    <name type="synonym">Psittacus undulatus</name>
    <dbReference type="NCBI Taxonomy" id="13146"/>
    <lineage>
        <taxon>Eukaryota</taxon>
        <taxon>Metazoa</taxon>
        <taxon>Chordata</taxon>
        <taxon>Craniata</taxon>
        <taxon>Vertebrata</taxon>
        <taxon>Euteleostomi</taxon>
        <taxon>Archelosauria</taxon>
        <taxon>Archosauria</taxon>
        <taxon>Dinosauria</taxon>
        <taxon>Saurischia</taxon>
        <taxon>Theropoda</taxon>
        <taxon>Coelurosauria</taxon>
        <taxon>Aves</taxon>
        <taxon>Neognathae</taxon>
        <taxon>Neoaves</taxon>
        <taxon>Telluraves</taxon>
        <taxon>Australaves</taxon>
        <taxon>Psittaciformes</taxon>
        <taxon>Psittaculidae</taxon>
        <taxon>Melopsittacus</taxon>
    </lineage>
</organism>
<dbReference type="Ensembl" id="ENSMUNT00000022006.2">
    <property type="protein sequence ID" value="ENSMUNP00000019182.2"/>
    <property type="gene ID" value="ENSMUNG00000014660.2"/>
</dbReference>
<sequence length="228" mass="25461">MSSHQHSLTFTGLRLGKWLKVKMVIPLSNFTLLMTLSLRARYAVSNVPIGQLHGSSTPDDAQKELEFFFPQEHTLALIKPAAAAKHKDDILQKVKDAGFTISKIKEESLTREMASQFYKDHKGKPFFEDLLSCMTEGPSVIMVLTKENAVEEWRHLMGPVDPKVAKETSPESIRAHFAQDILSNAVHGSSTKEHAQEMIKPKCVFKCGSWAPWPMVWVCIPGEAAQGC</sequence>
<dbReference type="GO" id="GO:0006241">
    <property type="term" value="P:CTP biosynthetic process"/>
    <property type="evidence" value="ECO:0007669"/>
    <property type="project" value="InterPro"/>
</dbReference>
<dbReference type="InterPro" id="IPR034907">
    <property type="entry name" value="NDK-like_dom"/>
</dbReference>
<dbReference type="PANTHER" id="PTHR46161">
    <property type="entry name" value="NUCLEOSIDE DIPHOSPHATE KINASE"/>
    <property type="match status" value="1"/>
</dbReference>
<reference evidence="4" key="1">
    <citation type="submission" date="2020-03" db="EMBL/GenBank/DDBJ databases">
        <title>Melopsittacus undulatus (budgerigar) genome, bMelUnd1, maternal haplotype with Z.</title>
        <authorList>
            <person name="Gedman G."/>
            <person name="Mountcastle J."/>
            <person name="Haase B."/>
            <person name="Formenti G."/>
            <person name="Wright T."/>
            <person name="Apodaca J."/>
            <person name="Pelan S."/>
            <person name="Chow W."/>
            <person name="Rhie A."/>
            <person name="Howe K."/>
            <person name="Fedrigo O."/>
            <person name="Jarvis E.D."/>
        </authorList>
    </citation>
    <scope>NUCLEOTIDE SEQUENCE [LARGE SCALE GENOMIC DNA]</scope>
</reference>
<name>A0A8C6JUI0_MELUD</name>
<dbReference type="GO" id="GO:1902176">
    <property type="term" value="P:negative regulation of oxidative stress-induced intrinsic apoptotic signaling pathway"/>
    <property type="evidence" value="ECO:0007669"/>
    <property type="project" value="TreeGrafter"/>
</dbReference>
<dbReference type="InterPro" id="IPR036850">
    <property type="entry name" value="NDK-like_dom_sf"/>
</dbReference>
<evidence type="ECO:0000256" key="2">
    <source>
        <dbReference type="PROSITE-ProRule" id="PRU00706"/>
    </source>
</evidence>
<keyword evidence="5" id="KW-1185">Reference proteome</keyword>
<dbReference type="Gene3D" id="3.30.70.141">
    <property type="entry name" value="Nucleoside diphosphate kinase-like domain"/>
    <property type="match status" value="1"/>
</dbReference>
<dbReference type="CDD" id="cd04416">
    <property type="entry name" value="NDPk_TX"/>
    <property type="match status" value="1"/>
</dbReference>
<evidence type="ECO:0000313" key="4">
    <source>
        <dbReference type="Ensembl" id="ENSMUNP00000019182.2"/>
    </source>
</evidence>
<dbReference type="GO" id="GO:0004550">
    <property type="term" value="F:nucleoside diphosphate kinase activity"/>
    <property type="evidence" value="ECO:0007669"/>
    <property type="project" value="InterPro"/>
</dbReference>
<reference evidence="4" key="2">
    <citation type="submission" date="2025-08" db="UniProtKB">
        <authorList>
            <consortium name="Ensembl"/>
        </authorList>
    </citation>
    <scope>IDENTIFICATION</scope>
</reference>